<dbReference type="Pfam" id="PF09787">
    <property type="entry name" value="Golgin_A5"/>
    <property type="match status" value="1"/>
</dbReference>
<evidence type="ECO:0000313" key="10">
    <source>
        <dbReference type="Proteomes" id="UP000502823"/>
    </source>
</evidence>
<dbReference type="GO" id="GO:0031985">
    <property type="term" value="C:Golgi cisterna"/>
    <property type="evidence" value="ECO:0007669"/>
    <property type="project" value="TreeGrafter"/>
</dbReference>
<dbReference type="PANTHER" id="PTHR13815:SF7">
    <property type="entry name" value="GOLGIN SUBFAMILY A MEMBER 5"/>
    <property type="match status" value="1"/>
</dbReference>
<gene>
    <name evidence="9" type="ORF">Cfor_02622</name>
</gene>
<dbReference type="OrthoDB" id="248903at2759"/>
<evidence type="ECO:0000256" key="2">
    <source>
        <dbReference type="ARBA" id="ARBA00022692"/>
    </source>
</evidence>
<dbReference type="InterPro" id="IPR019177">
    <property type="entry name" value="Golgin_subfamily_A_member_5"/>
</dbReference>
<evidence type="ECO:0000256" key="8">
    <source>
        <dbReference type="SAM" id="MobiDB-lite"/>
    </source>
</evidence>
<keyword evidence="4" id="KW-0333">Golgi apparatus</keyword>
<keyword evidence="2" id="KW-0812">Transmembrane</keyword>
<organism evidence="9 10">
    <name type="scientific">Coptotermes formosanus</name>
    <name type="common">Formosan subterranean termite</name>
    <dbReference type="NCBI Taxonomy" id="36987"/>
    <lineage>
        <taxon>Eukaryota</taxon>
        <taxon>Metazoa</taxon>
        <taxon>Ecdysozoa</taxon>
        <taxon>Arthropoda</taxon>
        <taxon>Hexapoda</taxon>
        <taxon>Insecta</taxon>
        <taxon>Pterygota</taxon>
        <taxon>Neoptera</taxon>
        <taxon>Polyneoptera</taxon>
        <taxon>Dictyoptera</taxon>
        <taxon>Blattodea</taxon>
        <taxon>Blattoidea</taxon>
        <taxon>Termitoidae</taxon>
        <taxon>Rhinotermitidae</taxon>
        <taxon>Coptotermes</taxon>
    </lineage>
</organism>
<accession>A0A6L2PAP5</accession>
<evidence type="ECO:0000256" key="1">
    <source>
        <dbReference type="ARBA" id="ARBA00004409"/>
    </source>
</evidence>
<dbReference type="GO" id="GO:0007030">
    <property type="term" value="P:Golgi organization"/>
    <property type="evidence" value="ECO:0007669"/>
    <property type="project" value="InterPro"/>
</dbReference>
<keyword evidence="10" id="KW-1185">Reference proteome</keyword>
<comment type="subcellular location">
    <subcellularLocation>
        <location evidence="1">Golgi apparatus membrane</location>
        <topology evidence="1">Single-pass type IV membrane protein</topology>
    </subcellularLocation>
</comment>
<sequence length="656" mass="73653">MSWLKGLAGKAEDFLNQIDQNAAVALQKERKELNSSEALLTEVTWDGQHSNKGNVTNRSPRFTPPLVWSPASGSNDSSVRASPSLGGRSPVRAPKANGDDELISFLNSSELPVDRVSEEVSFKPVRQLSEVNGNGSAVSEWRKFSPIVVEQDSEQDTQQMSWPTSRRSSPKEEIVEQTATVSTSMKQALLSSNTPVLSLEALRTENGLLKNELRSSNSELSLLLHRIKTAEKENCNLQQQLATLQADHKEVLQSLKEGEEQVARLERELQDGRQKTAAAEDLVKGLQLENSRLVQDSVDSSGHQSQAVQALQDQIAEKEVELEAVQAVHHKELTALQDRVAILESERASFASQLSQTKEATGDLQLQYDRVRAELTCSRSELDQYRVRAQRILQDKERLIAELQGQAGASGRSISSDDTVELELDQLRQERDLLREEIVQVSARLKASRDELQEMERRLESGREQASQSLQLLQEERKKRQTAEEDCRTHAEELRSVRDELSRQIAQLASRVREREAELSRLRNQLSQRPSSPTGDELENRLHTLTQTLVLKQSSLETVTTEKNALRLQLEKMEVSESNLTCWAGSNKVCDVLAAKARVPSFLMESPFDTGVTRRVKRAYSSLDAVSIRTGVFLRRYPLARILVLCYVLDDGQYLD</sequence>
<feature type="coiled-coil region" evidence="7">
    <location>
        <begin position="199"/>
        <end position="282"/>
    </location>
</feature>
<dbReference type="FunCoup" id="A0A6L2PAP5">
    <property type="interactions" value="110"/>
</dbReference>
<evidence type="ECO:0000256" key="7">
    <source>
        <dbReference type="SAM" id="Coils"/>
    </source>
</evidence>
<evidence type="ECO:0000256" key="4">
    <source>
        <dbReference type="ARBA" id="ARBA00023034"/>
    </source>
</evidence>
<dbReference type="EMBL" id="BLKM01000138">
    <property type="protein sequence ID" value="GFG29421.1"/>
    <property type="molecule type" value="Genomic_DNA"/>
</dbReference>
<evidence type="ECO:0000256" key="3">
    <source>
        <dbReference type="ARBA" id="ARBA00022989"/>
    </source>
</evidence>
<feature type="coiled-coil region" evidence="7">
    <location>
        <begin position="382"/>
        <end position="525"/>
    </location>
</feature>
<dbReference type="Proteomes" id="UP000502823">
    <property type="component" value="Unassembled WGS sequence"/>
</dbReference>
<dbReference type="GO" id="GO:0000139">
    <property type="term" value="C:Golgi membrane"/>
    <property type="evidence" value="ECO:0007669"/>
    <property type="project" value="UniProtKB-SubCell"/>
</dbReference>
<keyword evidence="5 7" id="KW-0175">Coiled coil</keyword>
<dbReference type="InParanoid" id="A0A6L2PAP5"/>
<comment type="caution">
    <text evidence="9">The sequence shown here is derived from an EMBL/GenBank/DDBJ whole genome shotgun (WGS) entry which is preliminary data.</text>
</comment>
<feature type="compositionally biased region" description="Polar residues" evidence="8">
    <location>
        <begin position="71"/>
        <end position="81"/>
    </location>
</feature>
<dbReference type="AlphaFoldDB" id="A0A6L2PAP5"/>
<dbReference type="GO" id="GO:0000301">
    <property type="term" value="P:retrograde transport, vesicle recycling within Golgi"/>
    <property type="evidence" value="ECO:0007669"/>
    <property type="project" value="TreeGrafter"/>
</dbReference>
<name>A0A6L2PAP5_COPFO</name>
<feature type="compositionally biased region" description="Polar residues" evidence="8">
    <location>
        <begin position="47"/>
        <end position="60"/>
    </location>
</feature>
<reference evidence="10" key="1">
    <citation type="submission" date="2020-01" db="EMBL/GenBank/DDBJ databases">
        <title>Draft genome sequence of the Termite Coptotermes fromosanus.</title>
        <authorList>
            <person name="Itakura S."/>
            <person name="Yosikawa Y."/>
            <person name="Umezawa K."/>
        </authorList>
    </citation>
    <scope>NUCLEOTIDE SEQUENCE [LARGE SCALE GENOMIC DNA]</scope>
</reference>
<evidence type="ECO:0000313" key="9">
    <source>
        <dbReference type="EMBL" id="GFG29421.1"/>
    </source>
</evidence>
<keyword evidence="3" id="KW-1133">Transmembrane helix</keyword>
<evidence type="ECO:0000256" key="6">
    <source>
        <dbReference type="ARBA" id="ARBA00023136"/>
    </source>
</evidence>
<protein>
    <submittedName>
        <fullName evidence="9">Uncharacterized protein</fullName>
    </submittedName>
</protein>
<dbReference type="PANTHER" id="PTHR13815">
    <property type="entry name" value="GOLGIN-84"/>
    <property type="match status" value="1"/>
</dbReference>
<evidence type="ECO:0000256" key="5">
    <source>
        <dbReference type="ARBA" id="ARBA00023054"/>
    </source>
</evidence>
<keyword evidence="6" id="KW-0472">Membrane</keyword>
<feature type="region of interest" description="Disordered" evidence="8">
    <location>
        <begin position="152"/>
        <end position="173"/>
    </location>
</feature>
<feature type="region of interest" description="Disordered" evidence="8">
    <location>
        <begin position="42"/>
        <end position="98"/>
    </location>
</feature>
<feature type="compositionally biased region" description="Polar residues" evidence="8">
    <location>
        <begin position="156"/>
        <end position="167"/>
    </location>
</feature>
<proteinExistence type="predicted"/>